<accession>A0ABS7YL37</accession>
<evidence type="ECO:0000256" key="1">
    <source>
        <dbReference type="ARBA" id="ARBA00004141"/>
    </source>
</evidence>
<keyword evidence="4 5" id="KW-0472">Membrane</keyword>
<evidence type="ECO:0000259" key="6">
    <source>
        <dbReference type="Pfam" id="PF04932"/>
    </source>
</evidence>
<keyword evidence="8" id="KW-1185">Reference proteome</keyword>
<dbReference type="EMBL" id="JAIWIU010000037">
    <property type="protein sequence ID" value="MCA2015712.1"/>
    <property type="molecule type" value="Genomic_DNA"/>
</dbReference>
<dbReference type="Pfam" id="PF04932">
    <property type="entry name" value="Wzy_C"/>
    <property type="match status" value="1"/>
</dbReference>
<feature type="domain" description="O-antigen ligase-related" evidence="6">
    <location>
        <begin position="178"/>
        <end position="319"/>
    </location>
</feature>
<feature type="transmembrane region" description="Helical" evidence="5">
    <location>
        <begin position="180"/>
        <end position="206"/>
    </location>
</feature>
<feature type="transmembrane region" description="Helical" evidence="5">
    <location>
        <begin position="85"/>
        <end position="101"/>
    </location>
</feature>
<name>A0ABS7YL37_9VIBR</name>
<feature type="transmembrane region" description="Helical" evidence="5">
    <location>
        <begin position="12"/>
        <end position="28"/>
    </location>
</feature>
<feature type="transmembrane region" description="Helical" evidence="5">
    <location>
        <begin position="108"/>
        <end position="127"/>
    </location>
</feature>
<keyword evidence="7" id="KW-0436">Ligase</keyword>
<evidence type="ECO:0000256" key="5">
    <source>
        <dbReference type="SAM" id="Phobius"/>
    </source>
</evidence>
<protein>
    <submittedName>
        <fullName evidence="7">O-antigen ligase family protein</fullName>
    </submittedName>
</protein>
<evidence type="ECO:0000256" key="3">
    <source>
        <dbReference type="ARBA" id="ARBA00022989"/>
    </source>
</evidence>
<comment type="caution">
    <text evidence="7">The sequence shown here is derived from an EMBL/GenBank/DDBJ whole genome shotgun (WGS) entry which is preliminary data.</text>
</comment>
<feature type="transmembrane region" description="Helical" evidence="5">
    <location>
        <begin position="353"/>
        <end position="370"/>
    </location>
</feature>
<feature type="transmembrane region" description="Helical" evidence="5">
    <location>
        <begin position="147"/>
        <end position="168"/>
    </location>
</feature>
<keyword evidence="3 5" id="KW-1133">Transmembrane helix</keyword>
<sequence>MFNIQEKNDRDNFSLSFIMAILIFMPFYSEHKYIYASLFLLYVLMNLLFFKISFDKNDNKLLLAVLYSFIISLFTYNFAVYHSSISWIILSLFFICFNKTTDVKNLAILLVGISVFFSLDTILQFIYGEDVLGNPLAFSGRATGPFMWTSPVIGNYIMALFFVPEIIFKDYRIKIPIYILFFIAIILAGTRGALIQVLFCLFFIYVNIKGKLFFLTLASIFCLFIAPIIIPHIHNDGISRVLQLADVVNAFKYEARPDGRFVFWHDYLPGMIEHYGFIGSGLGGLEDYLSSVGASQIHPHHLYLELWLSFGVVGATLIILYLRKLYLDGDNVSKLILLSFWGPFNALHSIFDFYWAIMLFINLSVVVIYNNHIKKGGNPR</sequence>
<dbReference type="RefSeq" id="WP_225249968.1">
    <property type="nucleotide sequence ID" value="NZ_JAIWIU010000037.1"/>
</dbReference>
<dbReference type="GO" id="GO:0016874">
    <property type="term" value="F:ligase activity"/>
    <property type="evidence" value="ECO:0007669"/>
    <property type="project" value="UniProtKB-KW"/>
</dbReference>
<evidence type="ECO:0000313" key="8">
    <source>
        <dbReference type="Proteomes" id="UP001199044"/>
    </source>
</evidence>
<evidence type="ECO:0000313" key="7">
    <source>
        <dbReference type="EMBL" id="MCA2015712.1"/>
    </source>
</evidence>
<feature type="transmembrane region" description="Helical" evidence="5">
    <location>
        <begin position="212"/>
        <end position="230"/>
    </location>
</feature>
<feature type="transmembrane region" description="Helical" evidence="5">
    <location>
        <begin position="61"/>
        <end position="79"/>
    </location>
</feature>
<feature type="transmembrane region" description="Helical" evidence="5">
    <location>
        <begin position="34"/>
        <end position="54"/>
    </location>
</feature>
<feature type="transmembrane region" description="Helical" evidence="5">
    <location>
        <begin position="302"/>
        <end position="322"/>
    </location>
</feature>
<gene>
    <name evidence="7" type="ORF">LDJ79_06290</name>
</gene>
<dbReference type="InterPro" id="IPR051533">
    <property type="entry name" value="WaaL-like"/>
</dbReference>
<evidence type="ECO:0000256" key="4">
    <source>
        <dbReference type="ARBA" id="ARBA00023136"/>
    </source>
</evidence>
<reference evidence="8" key="1">
    <citation type="submission" date="2023-07" db="EMBL/GenBank/DDBJ databases">
        <title>Molecular identification of indigenous halophilic bacteria isolated from red sea cost, biodegradation of synthetic dyes and assessment of degraded metabolite toxicity.</title>
        <authorList>
            <person name="Chaieb K."/>
            <person name="Altayb H.N."/>
        </authorList>
    </citation>
    <scope>NUCLEOTIDE SEQUENCE [LARGE SCALE GENOMIC DNA]</scope>
    <source>
        <strain evidence="8">K20</strain>
    </source>
</reference>
<dbReference type="InterPro" id="IPR007016">
    <property type="entry name" value="O-antigen_ligase-rel_domated"/>
</dbReference>
<keyword evidence="2 5" id="KW-0812">Transmembrane</keyword>
<evidence type="ECO:0000256" key="2">
    <source>
        <dbReference type="ARBA" id="ARBA00022692"/>
    </source>
</evidence>
<dbReference type="Proteomes" id="UP001199044">
    <property type="component" value="Unassembled WGS sequence"/>
</dbReference>
<proteinExistence type="predicted"/>
<comment type="subcellular location">
    <subcellularLocation>
        <location evidence="1">Membrane</location>
        <topology evidence="1">Multi-pass membrane protein</topology>
    </subcellularLocation>
</comment>
<dbReference type="PANTHER" id="PTHR37422:SF13">
    <property type="entry name" value="LIPOPOLYSACCHARIDE BIOSYNTHESIS PROTEIN PA4999-RELATED"/>
    <property type="match status" value="1"/>
</dbReference>
<dbReference type="PANTHER" id="PTHR37422">
    <property type="entry name" value="TEICHURONIC ACID BIOSYNTHESIS PROTEIN TUAE"/>
    <property type="match status" value="1"/>
</dbReference>
<organism evidence="7 8">
    <name type="scientific">Vibrio tritonius</name>
    <dbReference type="NCBI Taxonomy" id="1435069"/>
    <lineage>
        <taxon>Bacteria</taxon>
        <taxon>Pseudomonadati</taxon>
        <taxon>Pseudomonadota</taxon>
        <taxon>Gammaproteobacteria</taxon>
        <taxon>Vibrionales</taxon>
        <taxon>Vibrionaceae</taxon>
        <taxon>Vibrio</taxon>
    </lineage>
</organism>